<dbReference type="Pfam" id="PF03259">
    <property type="entry name" value="Robl_LC7"/>
    <property type="match status" value="1"/>
</dbReference>
<dbReference type="PANTHER" id="PTHR36222">
    <property type="entry name" value="SERINE PROTEASE INHIBITOR RV3364C"/>
    <property type="match status" value="1"/>
</dbReference>
<organism evidence="2 3">
    <name type="scientific">Streptomyces canus</name>
    <dbReference type="NCBI Taxonomy" id="58343"/>
    <lineage>
        <taxon>Bacteria</taxon>
        <taxon>Bacillati</taxon>
        <taxon>Actinomycetota</taxon>
        <taxon>Actinomycetes</taxon>
        <taxon>Kitasatosporales</taxon>
        <taxon>Streptomycetaceae</taxon>
        <taxon>Streptomyces</taxon>
        <taxon>Streptomyces aurantiacus group</taxon>
    </lineage>
</organism>
<dbReference type="RefSeq" id="WP_059210564.1">
    <property type="nucleotide sequence ID" value="NZ_KQ948674.1"/>
</dbReference>
<dbReference type="STRING" id="58343.AQJ46_41735"/>
<dbReference type="SUPFAM" id="SSF103196">
    <property type="entry name" value="Roadblock/LC7 domain"/>
    <property type="match status" value="1"/>
</dbReference>
<dbReference type="InterPro" id="IPR053141">
    <property type="entry name" value="Mycobact_SerProt_Inhib_Rv3364c"/>
</dbReference>
<comment type="caution">
    <text evidence="2">The sequence shown here is derived from an EMBL/GenBank/DDBJ whole genome shotgun (WGS) entry which is preliminary data.</text>
</comment>
<proteinExistence type="predicted"/>
<dbReference type="EMBL" id="LMWU01000055">
    <property type="protein sequence ID" value="KUN58802.1"/>
    <property type="molecule type" value="Genomic_DNA"/>
</dbReference>
<sequence>MTTTNNTPPPAASDLTWLLDGFKERVSGVETVLIASVDGRVTHLMTGLHVDDADRLAAITSSSYGLMRRADMEVGGPGLVRQHVAQLDTHTFFVTAAGENSLLAVVTGPKADAGQVGHEMALLATRAATYLATQTRTPDAAV</sequence>
<name>A0A101RND4_9ACTN</name>
<accession>A0A101RND4</accession>
<evidence type="ECO:0000313" key="2">
    <source>
        <dbReference type="EMBL" id="KUN58802.1"/>
    </source>
</evidence>
<gene>
    <name evidence="2" type="ORF">AQJ46_41735</name>
</gene>
<dbReference type="SMART" id="SM00960">
    <property type="entry name" value="Robl_LC7"/>
    <property type="match status" value="1"/>
</dbReference>
<protein>
    <recommendedName>
        <fullName evidence="1">Roadblock/LAMTOR2 domain-containing protein</fullName>
    </recommendedName>
</protein>
<evidence type="ECO:0000313" key="3">
    <source>
        <dbReference type="Proteomes" id="UP000053669"/>
    </source>
</evidence>
<dbReference type="Gene3D" id="3.30.450.30">
    <property type="entry name" value="Dynein light chain 2a, cytoplasmic"/>
    <property type="match status" value="1"/>
</dbReference>
<dbReference type="PANTHER" id="PTHR36222:SF1">
    <property type="entry name" value="SERINE PROTEASE INHIBITOR RV3364C"/>
    <property type="match status" value="1"/>
</dbReference>
<feature type="domain" description="Roadblock/LAMTOR2" evidence="1">
    <location>
        <begin position="16"/>
        <end position="107"/>
    </location>
</feature>
<dbReference type="Proteomes" id="UP000053669">
    <property type="component" value="Unassembled WGS sequence"/>
</dbReference>
<dbReference type="AlphaFoldDB" id="A0A101RND4"/>
<reference evidence="2 3" key="1">
    <citation type="submission" date="2015-10" db="EMBL/GenBank/DDBJ databases">
        <title>Draft genome sequence of Streptomyces canus DSM 40017, type strain for the species Streptomyces canus.</title>
        <authorList>
            <person name="Ruckert C."/>
            <person name="Winkler A."/>
            <person name="Kalinowski J."/>
            <person name="Kampfer P."/>
            <person name="Glaeser S."/>
        </authorList>
    </citation>
    <scope>NUCLEOTIDE SEQUENCE [LARGE SCALE GENOMIC DNA]</scope>
    <source>
        <strain evidence="2 3">DSM 40017</strain>
    </source>
</reference>
<evidence type="ECO:0000259" key="1">
    <source>
        <dbReference type="SMART" id="SM00960"/>
    </source>
</evidence>
<dbReference type="InterPro" id="IPR004942">
    <property type="entry name" value="Roadblock/LAMTOR2_dom"/>
</dbReference>